<dbReference type="GO" id="GO:0004252">
    <property type="term" value="F:serine-type endopeptidase activity"/>
    <property type="evidence" value="ECO:0007669"/>
    <property type="project" value="InterPro"/>
</dbReference>
<dbReference type="Proteomes" id="UP000252558">
    <property type="component" value="Unassembled WGS sequence"/>
</dbReference>
<keyword evidence="5 7" id="KW-1133">Transmembrane helix</keyword>
<dbReference type="Pfam" id="PF01694">
    <property type="entry name" value="Rhomboid"/>
    <property type="match status" value="1"/>
</dbReference>
<keyword evidence="3" id="KW-0997">Cell inner membrane</keyword>
<dbReference type="InterPro" id="IPR023662">
    <property type="entry name" value="Rhomboid_protease_GlpG"/>
</dbReference>
<evidence type="ECO:0000256" key="2">
    <source>
        <dbReference type="ARBA" id="ARBA00022475"/>
    </source>
</evidence>
<dbReference type="InterPro" id="IPR022732">
    <property type="entry name" value="Peptidase_S54_GlpG_N"/>
</dbReference>
<dbReference type="EC" id="3.4.21.105" evidence="10"/>
<keyword evidence="2" id="KW-1003">Cell membrane</keyword>
<comment type="caution">
    <text evidence="10">The sequence shown here is derived from an EMBL/GenBank/DDBJ whole genome shotgun (WGS) entry which is preliminary data.</text>
</comment>
<keyword evidence="4 7" id="KW-0812">Transmembrane</keyword>
<evidence type="ECO:0000256" key="4">
    <source>
        <dbReference type="ARBA" id="ARBA00022692"/>
    </source>
</evidence>
<evidence type="ECO:0000256" key="1">
    <source>
        <dbReference type="ARBA" id="ARBA00004141"/>
    </source>
</evidence>
<gene>
    <name evidence="10" type="primary">glpG</name>
    <name evidence="10" type="ORF">DU002_07240</name>
</gene>
<evidence type="ECO:0000259" key="9">
    <source>
        <dbReference type="Pfam" id="PF12122"/>
    </source>
</evidence>
<feature type="domain" description="Peptidase S54 GlpG peptidase N-terminal" evidence="9">
    <location>
        <begin position="8"/>
        <end position="90"/>
    </location>
</feature>
<dbReference type="InterPro" id="IPR038236">
    <property type="entry name" value="GlpG_N_sf"/>
</dbReference>
<feature type="transmembrane region" description="Helical" evidence="7">
    <location>
        <begin position="106"/>
        <end position="130"/>
    </location>
</feature>
<feature type="transmembrane region" description="Helical" evidence="7">
    <location>
        <begin position="237"/>
        <end position="258"/>
    </location>
</feature>
<evidence type="ECO:0000313" key="11">
    <source>
        <dbReference type="Proteomes" id="UP000252558"/>
    </source>
</evidence>
<sequence>MTLGVAVIEIATLSSPRAAQAFVDYLATQSIACQLRPEGQGVMLLLHDPGQESHVRSELQKFVENPSHPRYMAASWERSDNAGVRFDYGAPGTGLMRNFLLHAGPVNLIVLAICAVVFLFSFLGMLGYVRYWLQFFPSIDALTGWQQWRWLTPAFIHFSFMHLIMNALWWWYLGGQLEQKEGSRPLLILFLLTAALPNFAQFLLSGPNFGGLSGVVYGLFGYVWVRGMMAPTVGLSLTPGLTGFMLIWLVIGFLGWFGPPMANMAHFGGLLVGAGYAATRSINKKGLAE</sequence>
<dbReference type="PANTHER" id="PTHR43066">
    <property type="entry name" value="RHOMBOID-RELATED PROTEIN"/>
    <property type="match status" value="1"/>
</dbReference>
<organism evidence="10 11">
    <name type="scientific">Corallincola holothuriorum</name>
    <dbReference type="NCBI Taxonomy" id="2282215"/>
    <lineage>
        <taxon>Bacteria</taxon>
        <taxon>Pseudomonadati</taxon>
        <taxon>Pseudomonadota</taxon>
        <taxon>Gammaproteobacteria</taxon>
        <taxon>Alteromonadales</taxon>
        <taxon>Psychromonadaceae</taxon>
        <taxon>Corallincola</taxon>
    </lineage>
</organism>
<dbReference type="AlphaFoldDB" id="A0A368NLW7"/>
<name>A0A368NLW7_9GAMM</name>
<evidence type="ECO:0000256" key="7">
    <source>
        <dbReference type="SAM" id="Phobius"/>
    </source>
</evidence>
<dbReference type="NCBIfam" id="TIGR04239">
    <property type="entry name" value="rhombo_GlpG"/>
    <property type="match status" value="1"/>
</dbReference>
<dbReference type="InterPro" id="IPR035952">
    <property type="entry name" value="Rhomboid-like_sf"/>
</dbReference>
<keyword evidence="10" id="KW-0645">Protease</keyword>
<dbReference type="Gene3D" id="3.30.70.2350">
    <property type="match status" value="1"/>
</dbReference>
<keyword evidence="11" id="KW-1185">Reference proteome</keyword>
<reference evidence="10 11" key="1">
    <citation type="submission" date="2018-07" db="EMBL/GenBank/DDBJ databases">
        <title>Corallincola holothuriorum sp. nov., a new facultative anaerobe isolated from sea cucumber Apostichopus japonicus.</title>
        <authorList>
            <person name="Xia H."/>
        </authorList>
    </citation>
    <scope>NUCLEOTIDE SEQUENCE [LARGE SCALE GENOMIC DNA]</scope>
    <source>
        <strain evidence="10 11">C4</strain>
    </source>
</reference>
<evidence type="ECO:0000256" key="3">
    <source>
        <dbReference type="ARBA" id="ARBA00022519"/>
    </source>
</evidence>
<feature type="transmembrane region" description="Helical" evidence="7">
    <location>
        <begin position="209"/>
        <end position="225"/>
    </location>
</feature>
<feature type="transmembrane region" description="Helical" evidence="7">
    <location>
        <begin position="150"/>
        <end position="173"/>
    </location>
</feature>
<evidence type="ECO:0000256" key="5">
    <source>
        <dbReference type="ARBA" id="ARBA00022989"/>
    </source>
</evidence>
<comment type="subcellular location">
    <subcellularLocation>
        <location evidence="1">Membrane</location>
        <topology evidence="1">Multi-pass membrane protein</topology>
    </subcellularLocation>
</comment>
<dbReference type="PANTHER" id="PTHR43066:SF26">
    <property type="entry name" value="RHOMBOID PROTEASE GLPG"/>
    <property type="match status" value="1"/>
</dbReference>
<dbReference type="Gene3D" id="1.20.1540.10">
    <property type="entry name" value="Rhomboid-like"/>
    <property type="match status" value="1"/>
</dbReference>
<dbReference type="SUPFAM" id="SSF144091">
    <property type="entry name" value="Rhomboid-like"/>
    <property type="match status" value="1"/>
</dbReference>
<accession>A0A368NLW7</accession>
<evidence type="ECO:0000256" key="6">
    <source>
        <dbReference type="ARBA" id="ARBA00023136"/>
    </source>
</evidence>
<feature type="transmembrane region" description="Helical" evidence="7">
    <location>
        <begin position="185"/>
        <end position="203"/>
    </location>
</feature>
<dbReference type="EMBL" id="QPID01000003">
    <property type="protein sequence ID" value="RCU51100.1"/>
    <property type="molecule type" value="Genomic_DNA"/>
</dbReference>
<protein>
    <submittedName>
        <fullName evidence="10">Rhomboid family intramembrane serine protease GlpG</fullName>
        <ecNumber evidence="10">3.4.21.105</ecNumber>
    </submittedName>
</protein>
<dbReference type="GO" id="GO:0006508">
    <property type="term" value="P:proteolysis"/>
    <property type="evidence" value="ECO:0007669"/>
    <property type="project" value="UniProtKB-KW"/>
</dbReference>
<keyword evidence="10" id="KW-0378">Hydrolase</keyword>
<dbReference type="Pfam" id="PF12122">
    <property type="entry name" value="Rhomboid_N"/>
    <property type="match status" value="1"/>
</dbReference>
<evidence type="ECO:0000313" key="10">
    <source>
        <dbReference type="EMBL" id="RCU51100.1"/>
    </source>
</evidence>
<dbReference type="InterPro" id="IPR022764">
    <property type="entry name" value="Peptidase_S54_rhomboid_dom"/>
</dbReference>
<dbReference type="GO" id="GO:0016020">
    <property type="term" value="C:membrane"/>
    <property type="evidence" value="ECO:0007669"/>
    <property type="project" value="UniProtKB-SubCell"/>
</dbReference>
<proteinExistence type="predicted"/>
<keyword evidence="6 7" id="KW-0472">Membrane</keyword>
<feature type="domain" description="Peptidase S54 rhomboid" evidence="8">
    <location>
        <begin position="145"/>
        <end position="280"/>
    </location>
</feature>
<evidence type="ECO:0000259" key="8">
    <source>
        <dbReference type="Pfam" id="PF01694"/>
    </source>
</evidence>